<feature type="transmembrane region" description="Helical" evidence="2">
    <location>
        <begin position="21"/>
        <end position="42"/>
    </location>
</feature>
<sequence length="102" mass="11667">MSLHDAIEIKQREADLKKSPWLKLAGVGLFVIGMLILVSTTTDAHGRPPQAKDLYTWVMIAGGVLYLAYCHHQHSRRIDVLELELLKLRRERSFKTQNDQQG</sequence>
<keyword evidence="2" id="KW-0812">Transmembrane</keyword>
<protein>
    <submittedName>
        <fullName evidence="3">Uncharacterized protein</fullName>
    </submittedName>
</protein>
<keyword evidence="2" id="KW-0472">Membrane</keyword>
<feature type="transmembrane region" description="Helical" evidence="2">
    <location>
        <begin position="54"/>
        <end position="70"/>
    </location>
</feature>
<organism evidence="3 4">
    <name type="scientific">Rariglobus hedericola</name>
    <dbReference type="NCBI Taxonomy" id="2597822"/>
    <lineage>
        <taxon>Bacteria</taxon>
        <taxon>Pseudomonadati</taxon>
        <taxon>Verrucomicrobiota</taxon>
        <taxon>Opitutia</taxon>
        <taxon>Opitutales</taxon>
        <taxon>Opitutaceae</taxon>
        <taxon>Rariglobus</taxon>
    </lineage>
</organism>
<dbReference type="EMBL" id="VMBG01000001">
    <property type="protein sequence ID" value="TSJ79244.1"/>
    <property type="molecule type" value="Genomic_DNA"/>
</dbReference>
<dbReference type="AlphaFoldDB" id="A0A556QRH5"/>
<feature type="coiled-coil region" evidence="1">
    <location>
        <begin position="71"/>
        <end position="98"/>
    </location>
</feature>
<proteinExistence type="predicted"/>
<comment type="caution">
    <text evidence="3">The sequence shown here is derived from an EMBL/GenBank/DDBJ whole genome shotgun (WGS) entry which is preliminary data.</text>
</comment>
<evidence type="ECO:0000256" key="2">
    <source>
        <dbReference type="SAM" id="Phobius"/>
    </source>
</evidence>
<evidence type="ECO:0000313" key="4">
    <source>
        <dbReference type="Proteomes" id="UP000315648"/>
    </source>
</evidence>
<keyword evidence="1" id="KW-0175">Coiled coil</keyword>
<keyword evidence="2" id="KW-1133">Transmembrane helix</keyword>
<evidence type="ECO:0000256" key="1">
    <source>
        <dbReference type="SAM" id="Coils"/>
    </source>
</evidence>
<reference evidence="3 4" key="1">
    <citation type="submission" date="2019-07" db="EMBL/GenBank/DDBJ databases">
        <title>Description of 53C-WASEF.</title>
        <authorList>
            <person name="Pitt A."/>
            <person name="Hahn M.W."/>
        </authorList>
    </citation>
    <scope>NUCLEOTIDE SEQUENCE [LARGE SCALE GENOMIC DNA]</scope>
    <source>
        <strain evidence="3 4">53C-WASEF</strain>
    </source>
</reference>
<keyword evidence="4" id="KW-1185">Reference proteome</keyword>
<name>A0A556QRH5_9BACT</name>
<dbReference type="Proteomes" id="UP000315648">
    <property type="component" value="Unassembled WGS sequence"/>
</dbReference>
<evidence type="ECO:0000313" key="3">
    <source>
        <dbReference type="EMBL" id="TSJ79244.1"/>
    </source>
</evidence>
<accession>A0A556QRH5</accession>
<gene>
    <name evidence="3" type="ORF">FPL22_08115</name>
</gene>
<dbReference type="RefSeq" id="WP_144229590.1">
    <property type="nucleotide sequence ID" value="NZ_CBCRVV010000018.1"/>
</dbReference>